<protein>
    <submittedName>
        <fullName evidence="1">7983_t:CDS:1</fullName>
    </submittedName>
</protein>
<dbReference type="EMBL" id="CAJVPL010011264">
    <property type="protein sequence ID" value="CAG8683511.1"/>
    <property type="molecule type" value="Genomic_DNA"/>
</dbReference>
<sequence length="270" mass="30930">MTRKNSRTAIQIGESDDNILDKNEKLCSCVIAQSPDGKLLVKYKKTSGKLVFWSINDSGAISMQDEIEIPLLEPNSQNNDGSHEYSLAISNTVDNTTYVLLSYFEKSKILYDYEFNKRTVSQIKFNSASTPEAQLFEDIESNKTYCIAIKNFESKKASASLQFSGVVKIFQNLDTVILNSNGFIRFNLKELENTTGLFQRFISGDLFRFNLKNHKNPDHIVKGFLQRLDTGVFIRSNLENLSLKSNEFYIYPLPLEMDIKYIKHEKDPDQ</sequence>
<proteinExistence type="predicted"/>
<accession>A0A9N9ELZ1</accession>
<dbReference type="Proteomes" id="UP000789831">
    <property type="component" value="Unassembled WGS sequence"/>
</dbReference>
<dbReference type="AlphaFoldDB" id="A0A9N9ELZ1"/>
<comment type="caution">
    <text evidence="1">The sequence shown here is derived from an EMBL/GenBank/DDBJ whole genome shotgun (WGS) entry which is preliminary data.</text>
</comment>
<evidence type="ECO:0000313" key="2">
    <source>
        <dbReference type="Proteomes" id="UP000789831"/>
    </source>
</evidence>
<keyword evidence="2" id="KW-1185">Reference proteome</keyword>
<organism evidence="1 2">
    <name type="scientific">Ambispora gerdemannii</name>
    <dbReference type="NCBI Taxonomy" id="144530"/>
    <lineage>
        <taxon>Eukaryota</taxon>
        <taxon>Fungi</taxon>
        <taxon>Fungi incertae sedis</taxon>
        <taxon>Mucoromycota</taxon>
        <taxon>Glomeromycotina</taxon>
        <taxon>Glomeromycetes</taxon>
        <taxon>Archaeosporales</taxon>
        <taxon>Ambisporaceae</taxon>
        <taxon>Ambispora</taxon>
    </lineage>
</organism>
<gene>
    <name evidence="1" type="ORF">AGERDE_LOCUS12776</name>
</gene>
<feature type="non-terminal residue" evidence="1">
    <location>
        <position position="270"/>
    </location>
</feature>
<name>A0A9N9ELZ1_9GLOM</name>
<reference evidence="1" key="1">
    <citation type="submission" date="2021-06" db="EMBL/GenBank/DDBJ databases">
        <authorList>
            <person name="Kallberg Y."/>
            <person name="Tangrot J."/>
            <person name="Rosling A."/>
        </authorList>
    </citation>
    <scope>NUCLEOTIDE SEQUENCE</scope>
    <source>
        <strain evidence="1">MT106</strain>
    </source>
</reference>
<evidence type="ECO:0000313" key="1">
    <source>
        <dbReference type="EMBL" id="CAG8683511.1"/>
    </source>
</evidence>